<evidence type="ECO:0000313" key="3">
    <source>
        <dbReference type="Proteomes" id="UP000613208"/>
    </source>
</evidence>
<comment type="caution">
    <text evidence="2">The sequence shown here is derived from an EMBL/GenBank/DDBJ whole genome shotgun (WGS) entry which is preliminary data.</text>
</comment>
<keyword evidence="3" id="KW-1185">Reference proteome</keyword>
<feature type="domain" description="DUF5348" evidence="1">
    <location>
        <begin position="6"/>
        <end position="71"/>
    </location>
</feature>
<accession>A0A916Q516</accession>
<reference evidence="2" key="1">
    <citation type="submission" date="2020-06" db="EMBL/GenBank/DDBJ databases">
        <title>Characterization of fructooligosaccharide metabolism and fructooligosaccharide-degrading enzymes in human commensal butyrate producers.</title>
        <authorList>
            <person name="Tanno H."/>
            <person name="Fujii T."/>
            <person name="Hirano K."/>
            <person name="Maeno S."/>
            <person name="Tonozuka T."/>
            <person name="Sakamoto M."/>
            <person name="Ohkuma M."/>
            <person name="Tochio T."/>
            <person name="Endo A."/>
        </authorList>
    </citation>
    <scope>NUCLEOTIDE SEQUENCE</scope>
    <source>
        <strain evidence="2">JCM 17466</strain>
    </source>
</reference>
<evidence type="ECO:0000313" key="2">
    <source>
        <dbReference type="EMBL" id="GFO84507.1"/>
    </source>
</evidence>
<dbReference type="AlphaFoldDB" id="A0A916Q516"/>
<name>A0A916Q516_9FIRM</name>
<dbReference type="InterPro" id="IPR035255">
    <property type="entry name" value="DUF5348"/>
</dbReference>
<evidence type="ECO:0000259" key="1">
    <source>
        <dbReference type="Pfam" id="PF17295"/>
    </source>
</evidence>
<dbReference type="Proteomes" id="UP000613208">
    <property type="component" value="Unassembled WGS sequence"/>
</dbReference>
<dbReference type="Gene3D" id="2.40.10.390">
    <property type="match status" value="1"/>
</dbReference>
<proteinExistence type="predicted"/>
<dbReference type="RefSeq" id="WP_087162982.1">
    <property type="nucleotide sequence ID" value="NZ_BLYI01000023.1"/>
</dbReference>
<dbReference type="Pfam" id="PF17295">
    <property type="entry name" value="DUF5348"/>
    <property type="match status" value="1"/>
</dbReference>
<dbReference type="EMBL" id="BLYI01000023">
    <property type="protein sequence ID" value="GFO84507.1"/>
    <property type="molecule type" value="Genomic_DNA"/>
</dbReference>
<sequence length="76" mass="8853">MVKKKGVLCYDRESGRYDIYFGNGSYYGGLHCGDCFDVEMDGDWVPVRIEMDDDWYLVGVPKIRLDGLTVRADWYE</sequence>
<organism evidence="2 3">
    <name type="scientific">Anaerostipes butyraticus</name>
    <dbReference type="NCBI Taxonomy" id="645466"/>
    <lineage>
        <taxon>Bacteria</taxon>
        <taxon>Bacillati</taxon>
        <taxon>Bacillota</taxon>
        <taxon>Clostridia</taxon>
        <taxon>Lachnospirales</taxon>
        <taxon>Lachnospiraceae</taxon>
        <taxon>Anaerostipes</taxon>
    </lineage>
</organism>
<protein>
    <recommendedName>
        <fullName evidence="1">DUF5348 domain-containing protein</fullName>
    </recommendedName>
</protein>
<gene>
    <name evidence="2" type="ORF">ANBU17_08540</name>
</gene>